<dbReference type="InterPro" id="IPR015943">
    <property type="entry name" value="WD40/YVTN_repeat-like_dom_sf"/>
</dbReference>
<dbReference type="PANTHER" id="PTHR44324">
    <property type="entry name" value="WD40 REPEAT DOMAIN 95"/>
    <property type="match status" value="1"/>
</dbReference>
<dbReference type="InterPro" id="IPR011992">
    <property type="entry name" value="EF-hand-dom_pair"/>
</dbReference>
<proteinExistence type="predicted"/>
<evidence type="ECO:0000313" key="7">
    <source>
        <dbReference type="EMBL" id="ESO82038.1"/>
    </source>
</evidence>
<feature type="domain" description="EF-hand" evidence="6">
    <location>
        <begin position="18"/>
        <end position="43"/>
    </location>
</feature>
<evidence type="ECO:0000313" key="8">
    <source>
        <dbReference type="Proteomes" id="UP000030746"/>
    </source>
</evidence>
<dbReference type="RefSeq" id="XP_009067274.1">
    <property type="nucleotide sequence ID" value="XM_009069026.1"/>
</dbReference>
<dbReference type="Proteomes" id="UP000030746">
    <property type="component" value="Unassembled WGS sequence"/>
</dbReference>
<dbReference type="PROSITE" id="PS50082">
    <property type="entry name" value="WD_REPEATS_2"/>
    <property type="match status" value="1"/>
</dbReference>
<dbReference type="InterPro" id="IPR002048">
    <property type="entry name" value="EF_hand_dom"/>
</dbReference>
<dbReference type="PROSITE" id="PS50222">
    <property type="entry name" value="EF_HAND_2"/>
    <property type="match status" value="1"/>
</dbReference>
<dbReference type="InterPro" id="IPR036322">
    <property type="entry name" value="WD40_repeat_dom_sf"/>
</dbReference>
<dbReference type="EMBL" id="KB204062">
    <property type="protein sequence ID" value="ESO82038.1"/>
    <property type="molecule type" value="Genomic_DNA"/>
</dbReference>
<keyword evidence="2" id="KW-0677">Repeat</keyword>
<dbReference type="InterPro" id="IPR018247">
    <property type="entry name" value="EF_Hand_1_Ca_BS"/>
</dbReference>
<keyword evidence="8" id="KW-1185">Reference proteome</keyword>
<feature type="compositionally biased region" description="Basic and acidic residues" evidence="5">
    <location>
        <begin position="429"/>
        <end position="442"/>
    </location>
</feature>
<feature type="non-terminal residue" evidence="7">
    <location>
        <position position="442"/>
    </location>
</feature>
<sequence length="442" mass="50168">MSRLSFIHNIKAVQLLDQNLDTSCDGYVDWDEFCTYMLLLYRENDYIRSKKEIPFLQEPKIRHIVPNKQEQTTRILSIDNPTRFVTLSRVIKVWDVKEQTCVQTIVLKFPSSIHGRMPEHGQFPIHLQPIPHNSLLVTCNDYIGMMKLGKGAEPQSVMPLTHDTQLCCAIYNQFFKQQCVILKLVMKLYYIIGSNKVVTRCDLSCIAVCDIETGSNKVVTGCDLSCITVWDIETGSNKVVTGCDSSCIAVWDIETGNKAVVFSNAHGEEEITTMVFDDNWRRLITGARNGSIKVWNFQNGHNLHKLEAAADAEVTGILPILDKRVIMAVDDDMQVNLDQENTTLTEGDTVISEYDELSVVDDDATDGRPDTIDVTHPNAEIRPQTISVSTKARVKTSEFPRDKRLQYRSQTYPTGFDKSDPTKTFLGMKAERDFARKQQDRK</sequence>
<feature type="region of interest" description="Disordered" evidence="5">
    <location>
        <begin position="410"/>
        <end position="442"/>
    </location>
</feature>
<evidence type="ECO:0000256" key="4">
    <source>
        <dbReference type="PROSITE-ProRule" id="PRU00221"/>
    </source>
</evidence>
<accession>V3YVM6</accession>
<keyword evidence="1 4" id="KW-0853">WD repeat</keyword>
<dbReference type="OrthoDB" id="75172at2759"/>
<organism evidence="7 8">
    <name type="scientific">Lottia gigantea</name>
    <name type="common">Giant owl limpet</name>
    <dbReference type="NCBI Taxonomy" id="225164"/>
    <lineage>
        <taxon>Eukaryota</taxon>
        <taxon>Metazoa</taxon>
        <taxon>Spiralia</taxon>
        <taxon>Lophotrochozoa</taxon>
        <taxon>Mollusca</taxon>
        <taxon>Gastropoda</taxon>
        <taxon>Patellogastropoda</taxon>
        <taxon>Lottioidea</taxon>
        <taxon>Lottiidae</taxon>
        <taxon>Lottia</taxon>
    </lineage>
</organism>
<dbReference type="AlphaFoldDB" id="V3YVM6"/>
<dbReference type="InterPro" id="IPR019775">
    <property type="entry name" value="WD40_repeat_CS"/>
</dbReference>
<dbReference type="SMART" id="SM00320">
    <property type="entry name" value="WD40"/>
    <property type="match status" value="2"/>
</dbReference>
<dbReference type="SUPFAM" id="SSF50978">
    <property type="entry name" value="WD40 repeat-like"/>
    <property type="match status" value="1"/>
</dbReference>
<dbReference type="KEGG" id="lgi:LOTGIDRAFT_176316"/>
<evidence type="ECO:0000256" key="5">
    <source>
        <dbReference type="SAM" id="MobiDB-lite"/>
    </source>
</evidence>
<dbReference type="InterPro" id="IPR001680">
    <property type="entry name" value="WD40_rpt"/>
</dbReference>
<dbReference type="InterPro" id="IPR051242">
    <property type="entry name" value="WD-EF-hand_domain"/>
</dbReference>
<dbReference type="SUPFAM" id="SSF47473">
    <property type="entry name" value="EF-hand"/>
    <property type="match status" value="1"/>
</dbReference>
<dbReference type="CTD" id="20243686"/>
<dbReference type="HOGENOM" id="CLU_620529_0_0_1"/>
<evidence type="ECO:0000256" key="1">
    <source>
        <dbReference type="ARBA" id="ARBA00022574"/>
    </source>
</evidence>
<name>V3YVM6_LOTGI</name>
<dbReference type="PANTHER" id="PTHR44324:SF3">
    <property type="entry name" value="WD REPEAT-CONTAINING PROTEIN 49-LIKE"/>
    <property type="match status" value="1"/>
</dbReference>
<evidence type="ECO:0000256" key="3">
    <source>
        <dbReference type="ARBA" id="ARBA00022837"/>
    </source>
</evidence>
<protein>
    <recommendedName>
        <fullName evidence="6">EF-hand domain-containing protein</fullName>
    </recommendedName>
</protein>
<dbReference type="PROSITE" id="PS00678">
    <property type="entry name" value="WD_REPEATS_1"/>
    <property type="match status" value="1"/>
</dbReference>
<reference evidence="7 8" key="1">
    <citation type="journal article" date="2013" name="Nature">
        <title>Insights into bilaterian evolution from three spiralian genomes.</title>
        <authorList>
            <person name="Simakov O."/>
            <person name="Marletaz F."/>
            <person name="Cho S.J."/>
            <person name="Edsinger-Gonzales E."/>
            <person name="Havlak P."/>
            <person name="Hellsten U."/>
            <person name="Kuo D.H."/>
            <person name="Larsson T."/>
            <person name="Lv J."/>
            <person name="Arendt D."/>
            <person name="Savage R."/>
            <person name="Osoegawa K."/>
            <person name="de Jong P."/>
            <person name="Grimwood J."/>
            <person name="Chapman J.A."/>
            <person name="Shapiro H."/>
            <person name="Aerts A."/>
            <person name="Otillar R.P."/>
            <person name="Terry A.Y."/>
            <person name="Boore J.L."/>
            <person name="Grigoriev I.V."/>
            <person name="Lindberg D.R."/>
            <person name="Seaver E.C."/>
            <person name="Weisblat D.A."/>
            <person name="Putnam N.H."/>
            <person name="Rokhsar D.S."/>
        </authorList>
    </citation>
    <scope>NUCLEOTIDE SEQUENCE [LARGE SCALE GENOMIC DNA]</scope>
</reference>
<dbReference type="PROSITE" id="PS00018">
    <property type="entry name" value="EF_HAND_1"/>
    <property type="match status" value="1"/>
</dbReference>
<dbReference type="Gene3D" id="2.130.10.10">
    <property type="entry name" value="YVTN repeat-like/Quinoprotein amine dehydrogenase"/>
    <property type="match status" value="1"/>
</dbReference>
<feature type="repeat" description="WD" evidence="4">
    <location>
        <begin position="264"/>
        <end position="305"/>
    </location>
</feature>
<evidence type="ECO:0000256" key="2">
    <source>
        <dbReference type="ARBA" id="ARBA00022737"/>
    </source>
</evidence>
<dbReference type="GeneID" id="20243686"/>
<gene>
    <name evidence="7" type="ORF">LOTGIDRAFT_176316</name>
</gene>
<keyword evidence="3" id="KW-0106">Calcium</keyword>
<dbReference type="GO" id="GO:0005509">
    <property type="term" value="F:calcium ion binding"/>
    <property type="evidence" value="ECO:0007669"/>
    <property type="project" value="InterPro"/>
</dbReference>
<evidence type="ECO:0000259" key="6">
    <source>
        <dbReference type="PROSITE" id="PS50222"/>
    </source>
</evidence>